<protein>
    <submittedName>
        <fullName evidence="3">RanBP1 domain protein</fullName>
    </submittedName>
</protein>
<feature type="compositionally biased region" description="Pro residues" evidence="1">
    <location>
        <begin position="676"/>
        <end position="691"/>
    </location>
</feature>
<feature type="compositionally biased region" description="Basic and acidic residues" evidence="1">
    <location>
        <begin position="972"/>
        <end position="981"/>
    </location>
</feature>
<feature type="compositionally biased region" description="Low complexity" evidence="1">
    <location>
        <begin position="1078"/>
        <end position="1104"/>
    </location>
</feature>
<feature type="compositionally biased region" description="Low complexity" evidence="1">
    <location>
        <begin position="602"/>
        <end position="624"/>
    </location>
</feature>
<dbReference type="InterPro" id="IPR053074">
    <property type="entry name" value="NPC_Nucleoporin"/>
</dbReference>
<gene>
    <name evidence="3" type="ORF">TRV_00516</name>
</gene>
<keyword evidence="4" id="KW-1185">Reference proteome</keyword>
<dbReference type="InterPro" id="IPR011993">
    <property type="entry name" value="PH-like_dom_sf"/>
</dbReference>
<feature type="region of interest" description="Disordered" evidence="1">
    <location>
        <begin position="90"/>
        <end position="109"/>
    </location>
</feature>
<feature type="compositionally biased region" description="Polar residues" evidence="1">
    <location>
        <begin position="408"/>
        <end position="418"/>
    </location>
</feature>
<dbReference type="Pfam" id="PF00638">
    <property type="entry name" value="Ran_BP1"/>
    <property type="match status" value="1"/>
</dbReference>
<dbReference type="PANTHER" id="PTHR38697:SF1">
    <property type="entry name" value="NUCLEAR PORE COMPLEX PROTEIN SIMILAR TO S. CEREVISIAE NUP2 (EUROFUNG)"/>
    <property type="match status" value="1"/>
</dbReference>
<evidence type="ECO:0000313" key="3">
    <source>
        <dbReference type="EMBL" id="EFE44725.1"/>
    </source>
</evidence>
<evidence type="ECO:0000256" key="1">
    <source>
        <dbReference type="SAM" id="MobiDB-lite"/>
    </source>
</evidence>
<feature type="compositionally biased region" description="Polar residues" evidence="1">
    <location>
        <begin position="230"/>
        <end position="294"/>
    </location>
</feature>
<feature type="compositionally biased region" description="Low complexity" evidence="1">
    <location>
        <begin position="938"/>
        <end position="948"/>
    </location>
</feature>
<dbReference type="PANTHER" id="PTHR38697">
    <property type="entry name" value="NUCLEAR PORE COMPLEX PROTEIN SIMILAR TO S. CEREVISIAE NUP2 (EUROFUNG)"/>
    <property type="match status" value="1"/>
</dbReference>
<dbReference type="Proteomes" id="UP000008383">
    <property type="component" value="Unassembled WGS sequence"/>
</dbReference>
<feature type="compositionally biased region" description="Basic and acidic residues" evidence="1">
    <location>
        <begin position="850"/>
        <end position="866"/>
    </location>
</feature>
<dbReference type="GeneID" id="9582947"/>
<feature type="compositionally biased region" description="Low complexity" evidence="1">
    <location>
        <begin position="419"/>
        <end position="442"/>
    </location>
</feature>
<dbReference type="InterPro" id="IPR000156">
    <property type="entry name" value="Ran_bind_dom"/>
</dbReference>
<feature type="compositionally biased region" description="Polar residues" evidence="1">
    <location>
        <begin position="625"/>
        <end position="644"/>
    </location>
</feature>
<sequence>MIPTTHIRLQYHHQHPAHNEDGETTKLCIACSPLFVYAVLSSPLDEVSVCPRPVCLSCVAGWVYIFYLLLAPISNSLSLTSAKELPFHQLSQSSGSSPSSSSTSPRFPSSFTSRLNIFVILRTTPSNGFTFGQSQGFSRPATATGTSNNIPSASSSFDNNQSNTPGTFKLFGSQTTSAPPSFDFSSNNAQQVSNPFSNMSSNQNTGFQGFKGSMFNIPGASQPENKKPENQQNGTSGFFGQAPAQTSAPLFGATPTTSAPLFNSSAGPNMFGQSNNNNPPTNIFGSATMPSPTKSIGGGEAMQMSPDGPKSTAGQAMFNVSAPAPPIFKPTFSTPSTGSGSIFNLGGTPATTSAGTPAFSFKPTAGTPAPPASSGSSTLFGASKPEEPKAAPAVSSGNFMFGASASTPASTPLFGQQKPTEAPQATTTTAAPATTASTTKPPSIFGANPSFSAAPSGGSLFSHLAQPNNSAASASAANGTSSIFSNLGQPKPDTTPSPTKETGSLFGHLAQPKADAAPAPAKETGSIFSHLAQPKAETVTSPAKESPPLFSTPSASKPLFGAASTATAQPTTQPAFSFFGQTTKPAESPKPATATTGGQTPSIFASSSSNSIFQAQQQPTATQTENKNPTQSAPMFAASTNIPPVTQPKPMFTNSVNAGTSGASKPLSPTFGAAPVPAPAAPAEAPAPPKPKYVDASTETVFEASVTMVNFRPTEAEYPPNATPEVREQFLRLWRLSALNASFQEEIASVNCWSQDLDPIIGRYVMLRKLIGHPHPIVTQYIPATPGSKLPCKPLPPFSDYDAEYERERAQAAAKTSVSNADAAPSGPSGVSHKRKASDAGEEDSTSSDKTGKRTKFDANKEKDSDDKTDEAGEATPSKTLSLFANSFVAQKSRVSAADGDDEADAEADADGASSEESEESDEEEESTDAEKQEEKTTTPSVSPPSTSNGGGRSLFDRIQRDENGQPIRQVQADELREEAKSLANEANELASSVMGGSRTGSPFNAGSLTPLTGSTNDLDSTRSPSPIDPPKAKTSTPSIFANLAPSGSSNIFGASNSFTSTSSAGGSKPATTSNIFGAPPSSASSSAASGSAPATSIFAAPSPTSTPPPSNIFGAPPSTSAPAPTSVFATPSSAPTPTSNSSLAPPTTNIFGHLKPGNSSAQPGLSPFPLSAATSVDPSPAQSDTDATNDPSDEVEKHAQVDFTRSGPGEEDEDAVFECRSRAYQHINGQWEVKGLGVLRILKHRTNKKSRILLRADPSGSVVLNTNLMPEIDYKQNGTGVQFIVASESGFQHWLLRVKTAEGACELRNSMEQHKKRD</sequence>
<feature type="region of interest" description="Disordered" evidence="1">
    <location>
        <begin position="806"/>
        <end position="1213"/>
    </location>
</feature>
<feature type="compositionally biased region" description="Polar residues" evidence="1">
    <location>
        <begin position="538"/>
        <end position="555"/>
    </location>
</feature>
<feature type="compositionally biased region" description="Polar residues" evidence="1">
    <location>
        <begin position="877"/>
        <end position="894"/>
    </location>
</feature>
<feature type="compositionally biased region" description="Polar residues" evidence="1">
    <location>
        <begin position="132"/>
        <end position="207"/>
    </location>
</feature>
<feature type="compositionally biased region" description="Acidic residues" evidence="1">
    <location>
        <begin position="899"/>
        <end position="928"/>
    </location>
</feature>
<accession>D4D0C1</accession>
<feature type="compositionally biased region" description="Low complexity" evidence="1">
    <location>
        <begin position="562"/>
        <end position="575"/>
    </location>
</feature>
<evidence type="ECO:0000259" key="2">
    <source>
        <dbReference type="PROSITE" id="PS50196"/>
    </source>
</evidence>
<evidence type="ECO:0000313" key="4">
    <source>
        <dbReference type="Proteomes" id="UP000008383"/>
    </source>
</evidence>
<feature type="compositionally biased region" description="Polar residues" evidence="1">
    <location>
        <begin position="1173"/>
        <end position="1191"/>
    </location>
</feature>
<feature type="region of interest" description="Disordered" evidence="1">
    <location>
        <begin position="408"/>
        <end position="450"/>
    </location>
</feature>
<feature type="compositionally biased region" description="Low complexity" evidence="1">
    <location>
        <begin position="1116"/>
        <end position="1149"/>
    </location>
</feature>
<feature type="compositionally biased region" description="Low complexity" evidence="1">
    <location>
        <begin position="354"/>
        <end position="378"/>
    </location>
</feature>
<feature type="region of interest" description="Disordered" evidence="1">
    <location>
        <begin position="483"/>
        <end position="505"/>
    </location>
</feature>
<feature type="region of interest" description="Disordered" evidence="1">
    <location>
        <begin position="534"/>
        <end position="692"/>
    </location>
</feature>
<dbReference type="RefSeq" id="XP_003025336.1">
    <property type="nucleotide sequence ID" value="XM_003025290.1"/>
</dbReference>
<dbReference type="EMBL" id="ACYE01000025">
    <property type="protein sequence ID" value="EFE44725.1"/>
    <property type="molecule type" value="Genomic_DNA"/>
</dbReference>
<dbReference type="SMART" id="SM00160">
    <property type="entry name" value="RanBD"/>
    <property type="match status" value="1"/>
</dbReference>
<feature type="compositionally biased region" description="Polar residues" evidence="1">
    <location>
        <begin position="1034"/>
        <end position="1076"/>
    </location>
</feature>
<dbReference type="KEGG" id="tve:TRV_00516"/>
<feature type="compositionally biased region" description="Polar residues" evidence="1">
    <location>
        <begin position="652"/>
        <end position="663"/>
    </location>
</feature>
<feature type="compositionally biased region" description="Basic and acidic residues" evidence="1">
    <location>
        <begin position="955"/>
        <end position="964"/>
    </location>
</feature>
<dbReference type="OrthoDB" id="185618at2759"/>
<dbReference type="CDD" id="cd13170">
    <property type="entry name" value="RanBD_NUP50"/>
    <property type="match status" value="1"/>
</dbReference>
<name>D4D0C1_TRIVH</name>
<feature type="domain" description="RanBD1" evidence="2">
    <location>
        <begin position="1210"/>
        <end position="1319"/>
    </location>
</feature>
<reference evidence="4" key="1">
    <citation type="journal article" date="2011" name="Genome Biol.">
        <title>Comparative and functional genomics provide insights into the pathogenicity of dermatophytic fungi.</title>
        <authorList>
            <person name="Burmester A."/>
            <person name="Shelest E."/>
            <person name="Gloeckner G."/>
            <person name="Heddergott C."/>
            <person name="Schindler S."/>
            <person name="Staib P."/>
            <person name="Heidel A."/>
            <person name="Felder M."/>
            <person name="Petzold A."/>
            <person name="Szafranski K."/>
            <person name="Feuermann M."/>
            <person name="Pedruzzi I."/>
            <person name="Priebe S."/>
            <person name="Groth M."/>
            <person name="Winkler R."/>
            <person name="Li W."/>
            <person name="Kniemeyer O."/>
            <person name="Schroeckh V."/>
            <person name="Hertweck C."/>
            <person name="Hube B."/>
            <person name="White T.C."/>
            <person name="Platzer M."/>
            <person name="Guthke R."/>
            <person name="Heitman J."/>
            <person name="Woestemeyer J."/>
            <person name="Zipfel P.F."/>
            <person name="Monod M."/>
            <person name="Brakhage A.A."/>
        </authorList>
    </citation>
    <scope>NUCLEOTIDE SEQUENCE [LARGE SCALE GENOMIC DNA]</scope>
    <source>
        <strain evidence="4">HKI 0517</strain>
    </source>
</reference>
<feature type="compositionally biased region" description="Polar residues" evidence="1">
    <location>
        <begin position="483"/>
        <end position="502"/>
    </location>
</feature>
<proteinExistence type="predicted"/>
<dbReference type="SUPFAM" id="SSF50729">
    <property type="entry name" value="PH domain-like"/>
    <property type="match status" value="1"/>
</dbReference>
<feature type="compositionally biased region" description="Polar residues" evidence="1">
    <location>
        <begin position="1000"/>
        <end position="1025"/>
    </location>
</feature>
<feature type="region of interest" description="Disordered" evidence="1">
    <location>
        <begin position="354"/>
        <end position="395"/>
    </location>
</feature>
<organism evidence="3 4">
    <name type="scientific">Trichophyton verrucosum (strain HKI 0517)</name>
    <dbReference type="NCBI Taxonomy" id="663202"/>
    <lineage>
        <taxon>Eukaryota</taxon>
        <taxon>Fungi</taxon>
        <taxon>Dikarya</taxon>
        <taxon>Ascomycota</taxon>
        <taxon>Pezizomycotina</taxon>
        <taxon>Eurotiomycetes</taxon>
        <taxon>Eurotiomycetidae</taxon>
        <taxon>Onygenales</taxon>
        <taxon>Arthrodermataceae</taxon>
        <taxon>Trichophyton</taxon>
    </lineage>
</organism>
<dbReference type="PROSITE" id="PS50196">
    <property type="entry name" value="RANBD1"/>
    <property type="match status" value="1"/>
</dbReference>
<comment type="caution">
    <text evidence="3">The sequence shown here is derived from an EMBL/GenBank/DDBJ whole genome shotgun (WGS) entry which is preliminary data.</text>
</comment>
<dbReference type="HOGENOM" id="CLU_255442_0_0_1"/>
<feature type="region of interest" description="Disordered" evidence="1">
    <location>
        <begin position="132"/>
        <end position="316"/>
    </location>
</feature>
<dbReference type="Gene3D" id="2.30.29.30">
    <property type="entry name" value="Pleckstrin-homology domain (PH domain)/Phosphotyrosine-binding domain (PTB)"/>
    <property type="match status" value="1"/>
</dbReference>